<evidence type="ECO:0000313" key="2">
    <source>
        <dbReference type="EMBL" id="MBF1384074.1"/>
    </source>
</evidence>
<dbReference type="InterPro" id="IPR029261">
    <property type="entry name" value="Transposase_Znf"/>
</dbReference>
<name>A0A930HLL8_9BACT</name>
<gene>
    <name evidence="2" type="ORF">HXN26_04350</name>
</gene>
<dbReference type="Proteomes" id="UP000771736">
    <property type="component" value="Unassembled WGS sequence"/>
</dbReference>
<evidence type="ECO:0000313" key="3">
    <source>
        <dbReference type="Proteomes" id="UP000771736"/>
    </source>
</evidence>
<organism evidence="2 3">
    <name type="scientific">Prevotella aurantiaca</name>
    <dbReference type="NCBI Taxonomy" id="596085"/>
    <lineage>
        <taxon>Bacteria</taxon>
        <taxon>Pseudomonadati</taxon>
        <taxon>Bacteroidota</taxon>
        <taxon>Bacteroidia</taxon>
        <taxon>Bacteroidales</taxon>
        <taxon>Prevotellaceae</taxon>
        <taxon>Prevotella</taxon>
    </lineage>
</organism>
<dbReference type="Pfam" id="PF14690">
    <property type="entry name" value="Zn_ribbon_ISL3"/>
    <property type="match status" value="1"/>
</dbReference>
<dbReference type="AlphaFoldDB" id="A0A930HLL8"/>
<reference evidence="2" key="1">
    <citation type="submission" date="2020-04" db="EMBL/GenBank/DDBJ databases">
        <title>Deep metagenomics examines the oral microbiome during advanced dental caries in children, revealing novel taxa and co-occurrences with host molecules.</title>
        <authorList>
            <person name="Baker J.L."/>
            <person name="Morton J.T."/>
            <person name="Dinis M."/>
            <person name="Alvarez R."/>
            <person name="Tran N.C."/>
            <person name="Knight R."/>
            <person name="Edlund A."/>
        </authorList>
    </citation>
    <scope>NUCLEOTIDE SEQUENCE</scope>
    <source>
        <strain evidence="2">JCVI_44_bin.5</strain>
    </source>
</reference>
<evidence type="ECO:0000259" key="1">
    <source>
        <dbReference type="Pfam" id="PF14690"/>
    </source>
</evidence>
<feature type="domain" description="Transposase IS204/IS1001/IS1096/IS1165 zinc-finger" evidence="1">
    <location>
        <begin position="39"/>
        <end position="71"/>
    </location>
</feature>
<comment type="caution">
    <text evidence="2">The sequence shown here is derived from an EMBL/GenBank/DDBJ whole genome shotgun (WGS) entry which is preliminary data.</text>
</comment>
<accession>A0A930HLL8</accession>
<protein>
    <submittedName>
        <fullName evidence="2">Transposase family protein</fullName>
    </submittedName>
</protein>
<sequence>MNSSFLYHAWGLYTHECTCEEYKGNRIILYVQTKERIRCCPCCGARSVVKNGYRLRDFVGLPIGGKRVTIRSVKGDATNVLSAAAAYNFKRAMRVLLDLIKRISIELVNTSFMLKYCF</sequence>
<dbReference type="EMBL" id="JABZSJ010000016">
    <property type="protein sequence ID" value="MBF1384074.1"/>
    <property type="molecule type" value="Genomic_DNA"/>
</dbReference>
<proteinExistence type="predicted"/>